<proteinExistence type="predicted"/>
<reference evidence="2" key="1">
    <citation type="submission" date="2020-04" db="EMBL/GenBank/DDBJ databases">
        <authorList>
            <person name="Chiriac C."/>
            <person name="Salcher M."/>
            <person name="Ghai R."/>
            <person name="Kavagutti S V."/>
        </authorList>
    </citation>
    <scope>NUCLEOTIDE SEQUENCE</scope>
</reference>
<gene>
    <name evidence="2" type="ORF">UFOVP75_44</name>
</gene>
<name>A0A6J5L100_9CAUD</name>
<dbReference type="EMBL" id="LR796209">
    <property type="protein sequence ID" value="CAB4126916.1"/>
    <property type="molecule type" value="Genomic_DNA"/>
</dbReference>
<evidence type="ECO:0000313" key="2">
    <source>
        <dbReference type="EMBL" id="CAB4126916.1"/>
    </source>
</evidence>
<feature type="compositionally biased region" description="Basic and acidic residues" evidence="1">
    <location>
        <begin position="182"/>
        <end position="196"/>
    </location>
</feature>
<evidence type="ECO:0000256" key="1">
    <source>
        <dbReference type="SAM" id="MobiDB-lite"/>
    </source>
</evidence>
<feature type="region of interest" description="Disordered" evidence="1">
    <location>
        <begin position="173"/>
        <end position="196"/>
    </location>
</feature>
<protein>
    <submittedName>
        <fullName evidence="2">Uncharacterized protein</fullName>
    </submittedName>
</protein>
<organism evidence="2">
    <name type="scientific">uncultured Caudovirales phage</name>
    <dbReference type="NCBI Taxonomy" id="2100421"/>
    <lineage>
        <taxon>Viruses</taxon>
        <taxon>Duplodnaviria</taxon>
        <taxon>Heunggongvirae</taxon>
        <taxon>Uroviricota</taxon>
        <taxon>Caudoviricetes</taxon>
        <taxon>Peduoviridae</taxon>
        <taxon>Maltschvirus</taxon>
        <taxon>Maltschvirus maltsch</taxon>
    </lineage>
</organism>
<sequence>MPVLDSRILAFQVSNRLTDAPTGTRIELMCRMAQFFKPDVSAEECIEAILAVDTDRRMLAEPYEHLPVARKWWTEIVEHKPNPEVWEGDAMWETPKTHHRLVRRLKQETAPKLHPVCSHCNDTHKMELHDATVMCTRCPIPCRKCQVGGNGPYCTTTPCGCECHGHKTDLRNERGTPIAGDRLSRDSDLDFPKRDR</sequence>
<accession>A0A6J5L100</accession>